<dbReference type="SUPFAM" id="SSF51182">
    <property type="entry name" value="RmlC-like cupins"/>
    <property type="match status" value="1"/>
</dbReference>
<evidence type="ECO:0000313" key="5">
    <source>
        <dbReference type="EMBL" id="MFC3031530.1"/>
    </source>
</evidence>
<protein>
    <submittedName>
        <fullName evidence="5">Helix-turn-helix domain-containing protein</fullName>
    </submittedName>
</protein>
<dbReference type="EMBL" id="JBHRSD010000006">
    <property type="protein sequence ID" value="MFC3031530.1"/>
    <property type="molecule type" value="Genomic_DNA"/>
</dbReference>
<dbReference type="Gene3D" id="2.60.120.10">
    <property type="entry name" value="Jelly Rolls"/>
    <property type="match status" value="1"/>
</dbReference>
<sequence length="235" mass="26431">MPNTLSVRSYSAQPRAHVHPYHQLVLPVQGLIDIQVGHYKAQVAVGECIVIYAGILHEFKAHTAARFVVADMAELPENLTQLPAIHFAISSPFLSYLQFITLQLADAVHPKLEQLLWQLFVTQLENQKCAQKVDPRIAKVIATMQADLCQTLSLQHYANIACLSLTQFKLVFKQSTGCSASHYLTQLKMEKAKALLTHTDMPISLIAEQLGYQNHSAFSRRFCLYFAQPPSAFRR</sequence>
<dbReference type="InterPro" id="IPR009057">
    <property type="entry name" value="Homeodomain-like_sf"/>
</dbReference>
<accession>A0ABV7CFZ4</accession>
<dbReference type="SMART" id="SM00342">
    <property type="entry name" value="HTH_ARAC"/>
    <property type="match status" value="1"/>
</dbReference>
<dbReference type="PROSITE" id="PS01124">
    <property type="entry name" value="HTH_ARAC_FAMILY_2"/>
    <property type="match status" value="1"/>
</dbReference>
<dbReference type="InterPro" id="IPR014710">
    <property type="entry name" value="RmlC-like_jellyroll"/>
</dbReference>
<reference evidence="6" key="1">
    <citation type="journal article" date="2019" name="Int. J. Syst. Evol. Microbiol.">
        <title>The Global Catalogue of Microorganisms (GCM) 10K type strain sequencing project: providing services to taxonomists for standard genome sequencing and annotation.</title>
        <authorList>
            <consortium name="The Broad Institute Genomics Platform"/>
            <consortium name="The Broad Institute Genome Sequencing Center for Infectious Disease"/>
            <person name="Wu L."/>
            <person name="Ma J."/>
        </authorList>
    </citation>
    <scope>NUCLEOTIDE SEQUENCE [LARGE SCALE GENOMIC DNA]</scope>
    <source>
        <strain evidence="6">KCTC 42730</strain>
    </source>
</reference>
<feature type="domain" description="HTH araC/xylS-type" evidence="4">
    <location>
        <begin position="138"/>
        <end position="235"/>
    </location>
</feature>
<dbReference type="Pfam" id="PF12833">
    <property type="entry name" value="HTH_18"/>
    <property type="match status" value="1"/>
</dbReference>
<dbReference type="InterPro" id="IPR011051">
    <property type="entry name" value="RmlC_Cupin_sf"/>
</dbReference>
<keyword evidence="6" id="KW-1185">Reference proteome</keyword>
<dbReference type="InterPro" id="IPR018060">
    <property type="entry name" value="HTH_AraC"/>
</dbReference>
<dbReference type="SUPFAM" id="SSF46689">
    <property type="entry name" value="Homeodomain-like"/>
    <property type="match status" value="2"/>
</dbReference>
<comment type="caution">
    <text evidence="5">The sequence shown here is derived from an EMBL/GenBank/DDBJ whole genome shotgun (WGS) entry which is preliminary data.</text>
</comment>
<gene>
    <name evidence="5" type="ORF">ACFOEE_03205</name>
</gene>
<evidence type="ECO:0000313" key="6">
    <source>
        <dbReference type="Proteomes" id="UP001595453"/>
    </source>
</evidence>
<name>A0ABV7CFZ4_9GAMM</name>
<dbReference type="RefSeq" id="WP_377120848.1">
    <property type="nucleotide sequence ID" value="NZ_JBHRSD010000006.1"/>
</dbReference>
<dbReference type="Proteomes" id="UP001595453">
    <property type="component" value="Unassembled WGS sequence"/>
</dbReference>
<proteinExistence type="predicted"/>
<keyword evidence="2" id="KW-0238">DNA-binding</keyword>
<evidence type="ECO:0000256" key="1">
    <source>
        <dbReference type="ARBA" id="ARBA00023015"/>
    </source>
</evidence>
<dbReference type="PANTHER" id="PTHR43280:SF2">
    <property type="entry name" value="HTH-TYPE TRANSCRIPTIONAL REGULATOR EXSA"/>
    <property type="match status" value="1"/>
</dbReference>
<keyword evidence="1" id="KW-0805">Transcription regulation</keyword>
<dbReference type="Gene3D" id="1.10.10.60">
    <property type="entry name" value="Homeodomain-like"/>
    <property type="match status" value="2"/>
</dbReference>
<evidence type="ECO:0000256" key="2">
    <source>
        <dbReference type="ARBA" id="ARBA00023125"/>
    </source>
</evidence>
<evidence type="ECO:0000259" key="4">
    <source>
        <dbReference type="PROSITE" id="PS01124"/>
    </source>
</evidence>
<keyword evidence="3" id="KW-0804">Transcription</keyword>
<organism evidence="5 6">
    <name type="scientific">Pseudoalteromonas fenneropenaei</name>
    <dbReference type="NCBI Taxonomy" id="1737459"/>
    <lineage>
        <taxon>Bacteria</taxon>
        <taxon>Pseudomonadati</taxon>
        <taxon>Pseudomonadota</taxon>
        <taxon>Gammaproteobacteria</taxon>
        <taxon>Alteromonadales</taxon>
        <taxon>Pseudoalteromonadaceae</taxon>
        <taxon>Pseudoalteromonas</taxon>
    </lineage>
</organism>
<evidence type="ECO:0000256" key="3">
    <source>
        <dbReference type="ARBA" id="ARBA00023163"/>
    </source>
</evidence>
<dbReference type="PANTHER" id="PTHR43280">
    <property type="entry name" value="ARAC-FAMILY TRANSCRIPTIONAL REGULATOR"/>
    <property type="match status" value="1"/>
</dbReference>